<dbReference type="AlphaFoldDB" id="A0A170Z908"/>
<dbReference type="RefSeq" id="WP_068702599.1">
    <property type="nucleotide sequence ID" value="NZ_BDCR01000001.1"/>
</dbReference>
<dbReference type="SUPFAM" id="SSF88946">
    <property type="entry name" value="Sigma2 domain of RNA polymerase sigma factors"/>
    <property type="match status" value="1"/>
</dbReference>
<dbReference type="Pfam" id="PF04542">
    <property type="entry name" value="Sigma70_r2"/>
    <property type="match status" value="1"/>
</dbReference>
<evidence type="ECO:0000313" key="9">
    <source>
        <dbReference type="Proteomes" id="UP000076586"/>
    </source>
</evidence>
<dbReference type="InterPro" id="IPR039425">
    <property type="entry name" value="RNA_pol_sigma-70-like"/>
</dbReference>
<evidence type="ECO:0000259" key="7">
    <source>
        <dbReference type="Pfam" id="PF08281"/>
    </source>
</evidence>
<organism evidence="8 9">
    <name type="scientific">Paludibacter jiangxiensis</name>
    <dbReference type="NCBI Taxonomy" id="681398"/>
    <lineage>
        <taxon>Bacteria</taxon>
        <taxon>Pseudomonadati</taxon>
        <taxon>Bacteroidota</taxon>
        <taxon>Bacteroidia</taxon>
        <taxon>Bacteroidales</taxon>
        <taxon>Paludibacteraceae</taxon>
        <taxon>Paludibacter</taxon>
    </lineage>
</organism>
<gene>
    <name evidence="8" type="ORF">PJIAN_11026</name>
</gene>
<dbReference type="NCBIfam" id="TIGR02937">
    <property type="entry name" value="sigma70-ECF"/>
    <property type="match status" value="1"/>
</dbReference>
<accession>A0A170Z908</accession>
<dbReference type="InterPro" id="IPR014284">
    <property type="entry name" value="RNA_pol_sigma-70_dom"/>
</dbReference>
<evidence type="ECO:0000256" key="4">
    <source>
        <dbReference type="ARBA" id="ARBA00023125"/>
    </source>
</evidence>
<keyword evidence="9" id="KW-1185">Reference proteome</keyword>
<dbReference type="STRING" id="681398.PJIAN_11026"/>
<dbReference type="Pfam" id="PF08281">
    <property type="entry name" value="Sigma70_r4_2"/>
    <property type="match status" value="1"/>
</dbReference>
<feature type="domain" description="RNA polymerase sigma-70 region 2" evidence="6">
    <location>
        <begin position="31"/>
        <end position="96"/>
    </location>
</feature>
<evidence type="ECO:0000259" key="6">
    <source>
        <dbReference type="Pfam" id="PF04542"/>
    </source>
</evidence>
<dbReference type="GO" id="GO:0003677">
    <property type="term" value="F:DNA binding"/>
    <property type="evidence" value="ECO:0007669"/>
    <property type="project" value="UniProtKB-KW"/>
</dbReference>
<evidence type="ECO:0000256" key="3">
    <source>
        <dbReference type="ARBA" id="ARBA00023082"/>
    </source>
</evidence>
<reference evidence="9" key="1">
    <citation type="submission" date="2016-04" db="EMBL/GenBank/DDBJ databases">
        <title>Draft genome sequence of Paludibacter jiangxiensis strain NM7.</title>
        <authorList>
            <person name="Qiu Y."/>
            <person name="Matsuura N."/>
            <person name="Ohashi A."/>
            <person name="Tourlousse M.D."/>
            <person name="Sekiguchi Y."/>
        </authorList>
    </citation>
    <scope>NUCLEOTIDE SEQUENCE [LARGE SCALE GENOMIC DNA]</scope>
    <source>
        <strain evidence="9">NM7</strain>
    </source>
</reference>
<feature type="domain" description="RNA polymerase sigma factor 70 region 4 type 2" evidence="7">
    <location>
        <begin position="128"/>
        <end position="179"/>
    </location>
</feature>
<comment type="similarity">
    <text evidence="1">Belongs to the sigma-70 factor family. ECF subfamily.</text>
</comment>
<evidence type="ECO:0000313" key="8">
    <source>
        <dbReference type="EMBL" id="GAT62432.1"/>
    </source>
</evidence>
<dbReference type="InterPro" id="IPR036388">
    <property type="entry name" value="WH-like_DNA-bd_sf"/>
</dbReference>
<dbReference type="InterPro" id="IPR013325">
    <property type="entry name" value="RNA_pol_sigma_r2"/>
</dbReference>
<keyword evidence="5" id="KW-0804">Transcription</keyword>
<keyword evidence="3" id="KW-0731">Sigma factor</keyword>
<keyword evidence="2" id="KW-0805">Transcription regulation</keyword>
<dbReference type="EMBL" id="BDCR01000001">
    <property type="protein sequence ID" value="GAT62432.1"/>
    <property type="molecule type" value="Genomic_DNA"/>
</dbReference>
<evidence type="ECO:0000256" key="2">
    <source>
        <dbReference type="ARBA" id="ARBA00023015"/>
    </source>
</evidence>
<dbReference type="InterPro" id="IPR013324">
    <property type="entry name" value="RNA_pol_sigma_r3/r4-like"/>
</dbReference>
<comment type="caution">
    <text evidence="8">The sequence shown here is derived from an EMBL/GenBank/DDBJ whole genome shotgun (WGS) entry which is preliminary data.</text>
</comment>
<evidence type="ECO:0000256" key="5">
    <source>
        <dbReference type="ARBA" id="ARBA00023163"/>
    </source>
</evidence>
<dbReference type="Gene3D" id="1.10.1740.10">
    <property type="match status" value="1"/>
</dbReference>
<dbReference type="Gene3D" id="1.10.10.10">
    <property type="entry name" value="Winged helix-like DNA-binding domain superfamily/Winged helix DNA-binding domain"/>
    <property type="match status" value="1"/>
</dbReference>
<evidence type="ECO:0000256" key="1">
    <source>
        <dbReference type="ARBA" id="ARBA00010641"/>
    </source>
</evidence>
<proteinExistence type="inferred from homology"/>
<dbReference type="Proteomes" id="UP000076586">
    <property type="component" value="Unassembled WGS sequence"/>
</dbReference>
<sequence>MKIKLTYKDWSDEELLQQYVITSRQELLGQLYSRYIPLVYGLCLKYLRQQENAEDAVMQIYEELQRKVFNFEIANFRTWLYSVAKNHCLQILRRTQGQLFQEIDERVMESDEFEHLLDTNEDVEKDKALNYCLDTLSAEQKACVVHFFFDDWSYADIVEKTGYALTKVKSYIQNGKRNLKLCMVKILDC</sequence>
<name>A0A170Z908_9BACT</name>
<dbReference type="SUPFAM" id="SSF88659">
    <property type="entry name" value="Sigma3 and sigma4 domains of RNA polymerase sigma factors"/>
    <property type="match status" value="1"/>
</dbReference>
<reference evidence="9" key="2">
    <citation type="journal article" date="2017" name="Genome Announc.">
        <title>Draft genome sequence of Paludibacter jiangxiensis NM7(T), a propionate-producing fermentative bacterium.</title>
        <authorList>
            <person name="Qiu Y.-L."/>
            <person name="Tourlousse D.M."/>
            <person name="Matsuura N."/>
            <person name="Ohashi A."/>
            <person name="Sekiguchi Y."/>
        </authorList>
    </citation>
    <scope>NUCLEOTIDE SEQUENCE [LARGE SCALE GENOMIC DNA]</scope>
    <source>
        <strain evidence="9">NM7</strain>
    </source>
</reference>
<keyword evidence="4" id="KW-0238">DNA-binding</keyword>
<dbReference type="GO" id="GO:0016987">
    <property type="term" value="F:sigma factor activity"/>
    <property type="evidence" value="ECO:0007669"/>
    <property type="project" value="UniProtKB-KW"/>
</dbReference>
<protein>
    <submittedName>
        <fullName evidence="8">RNA polymerase sigma-70 factor, ECF subfamily</fullName>
    </submittedName>
</protein>
<dbReference type="InterPro" id="IPR007627">
    <property type="entry name" value="RNA_pol_sigma70_r2"/>
</dbReference>
<dbReference type="OrthoDB" id="1116873at2"/>
<dbReference type="PANTHER" id="PTHR43133:SF8">
    <property type="entry name" value="RNA POLYMERASE SIGMA FACTOR HI_1459-RELATED"/>
    <property type="match status" value="1"/>
</dbReference>
<dbReference type="PANTHER" id="PTHR43133">
    <property type="entry name" value="RNA POLYMERASE ECF-TYPE SIGMA FACTO"/>
    <property type="match status" value="1"/>
</dbReference>
<dbReference type="InterPro" id="IPR013249">
    <property type="entry name" value="RNA_pol_sigma70_r4_t2"/>
</dbReference>
<dbReference type="GO" id="GO:0006352">
    <property type="term" value="P:DNA-templated transcription initiation"/>
    <property type="evidence" value="ECO:0007669"/>
    <property type="project" value="InterPro"/>
</dbReference>